<dbReference type="AlphaFoldDB" id="A0AAW5KC16"/>
<dbReference type="InterPro" id="IPR009660">
    <property type="entry name" value="Phage_A500_Gp15"/>
</dbReference>
<organism evidence="1 2">
    <name type="scientific">Bittarella massiliensis</name>
    <name type="common">ex Durand et al. 2017</name>
    <dbReference type="NCBI Taxonomy" id="1720313"/>
    <lineage>
        <taxon>Bacteria</taxon>
        <taxon>Bacillati</taxon>
        <taxon>Bacillota</taxon>
        <taxon>Clostridia</taxon>
        <taxon>Eubacteriales</taxon>
        <taxon>Oscillospiraceae</taxon>
        <taxon>Bittarella (ex Durand et al. 2017)</taxon>
    </lineage>
</organism>
<reference evidence="1" key="1">
    <citation type="submission" date="2022-06" db="EMBL/GenBank/DDBJ databases">
        <title>Isolation of gut microbiota from human fecal samples.</title>
        <authorList>
            <person name="Pamer E.G."/>
            <person name="Barat B."/>
            <person name="Waligurski E."/>
            <person name="Medina S."/>
            <person name="Paddock L."/>
            <person name="Mostad J."/>
        </authorList>
    </citation>
    <scope>NUCLEOTIDE SEQUENCE</scope>
    <source>
        <strain evidence="1">DFI.7.96</strain>
    </source>
</reference>
<gene>
    <name evidence="1" type="ORF">NE646_01010</name>
</gene>
<dbReference type="RefSeq" id="WP_256135180.1">
    <property type="nucleotide sequence ID" value="NZ_JANGAB010000001.1"/>
</dbReference>
<name>A0AAW5KC16_9FIRM</name>
<dbReference type="Proteomes" id="UP001205063">
    <property type="component" value="Unassembled WGS sequence"/>
</dbReference>
<comment type="caution">
    <text evidence="1">The sequence shown here is derived from an EMBL/GenBank/DDBJ whole genome shotgun (WGS) entry which is preliminary data.</text>
</comment>
<protein>
    <submittedName>
        <fullName evidence="1">Gp15 family bacteriophage protein</fullName>
    </submittedName>
</protein>
<evidence type="ECO:0000313" key="2">
    <source>
        <dbReference type="Proteomes" id="UP001205063"/>
    </source>
</evidence>
<sequence length="133" mass="15761">MEKSRKRWRSDFKTAAKHRETDWYDPEYDRILIEQSIAKQYGVLPSQQEELSYSDWYKMVGGLMEDTPLGQVVGVRSEKDKERLKHFSPAQRRIRAEWTHFIGRKKNCPEQKAAQQQQLASLQMALAEMFKPQ</sequence>
<dbReference type="EMBL" id="JANGAB010000001">
    <property type="protein sequence ID" value="MCQ4948249.1"/>
    <property type="molecule type" value="Genomic_DNA"/>
</dbReference>
<accession>A0AAW5KC16</accession>
<proteinExistence type="predicted"/>
<dbReference type="Pfam" id="PF06854">
    <property type="entry name" value="Phage_Gp15"/>
    <property type="match status" value="1"/>
</dbReference>
<evidence type="ECO:0000313" key="1">
    <source>
        <dbReference type="EMBL" id="MCQ4948249.1"/>
    </source>
</evidence>